<organism evidence="1 2">
    <name type="scientific">Trichonephila inaurata madagascariensis</name>
    <dbReference type="NCBI Taxonomy" id="2747483"/>
    <lineage>
        <taxon>Eukaryota</taxon>
        <taxon>Metazoa</taxon>
        <taxon>Ecdysozoa</taxon>
        <taxon>Arthropoda</taxon>
        <taxon>Chelicerata</taxon>
        <taxon>Arachnida</taxon>
        <taxon>Araneae</taxon>
        <taxon>Araneomorphae</taxon>
        <taxon>Entelegynae</taxon>
        <taxon>Araneoidea</taxon>
        <taxon>Nephilidae</taxon>
        <taxon>Trichonephila</taxon>
        <taxon>Trichonephila inaurata</taxon>
    </lineage>
</organism>
<sequence>IAVISFFAYPPTPSWVTVLWSALESHQRSISRRFRQLRFGYDIKNGAGALTPDPK</sequence>
<dbReference type="AlphaFoldDB" id="A0A8X6Y654"/>
<protein>
    <submittedName>
        <fullName evidence="1">Uncharacterized protein</fullName>
    </submittedName>
</protein>
<keyword evidence="2" id="KW-1185">Reference proteome</keyword>
<comment type="caution">
    <text evidence="1">The sequence shown here is derived from an EMBL/GenBank/DDBJ whole genome shotgun (WGS) entry which is preliminary data.</text>
</comment>
<accession>A0A8X6Y654</accession>
<feature type="non-terminal residue" evidence="1">
    <location>
        <position position="1"/>
    </location>
</feature>
<reference evidence="1" key="1">
    <citation type="submission" date="2020-08" db="EMBL/GenBank/DDBJ databases">
        <title>Multicomponent nature underlies the extraordinary mechanical properties of spider dragline silk.</title>
        <authorList>
            <person name="Kono N."/>
            <person name="Nakamura H."/>
            <person name="Mori M."/>
            <person name="Yoshida Y."/>
            <person name="Ohtoshi R."/>
            <person name="Malay A.D."/>
            <person name="Moran D.A.P."/>
            <person name="Tomita M."/>
            <person name="Numata K."/>
            <person name="Arakawa K."/>
        </authorList>
    </citation>
    <scope>NUCLEOTIDE SEQUENCE</scope>
</reference>
<evidence type="ECO:0000313" key="2">
    <source>
        <dbReference type="Proteomes" id="UP000886998"/>
    </source>
</evidence>
<proteinExistence type="predicted"/>
<dbReference type="Proteomes" id="UP000886998">
    <property type="component" value="Unassembled WGS sequence"/>
</dbReference>
<name>A0A8X6Y654_9ARAC</name>
<dbReference type="EMBL" id="BMAV01016242">
    <property type="protein sequence ID" value="GFY66790.1"/>
    <property type="molecule type" value="Genomic_DNA"/>
</dbReference>
<evidence type="ECO:0000313" key="1">
    <source>
        <dbReference type="EMBL" id="GFY66790.1"/>
    </source>
</evidence>
<gene>
    <name evidence="1" type="ORF">TNIN_443061</name>
</gene>